<dbReference type="Gene3D" id="3.40.50.300">
    <property type="entry name" value="P-loop containing nucleotide triphosphate hydrolases"/>
    <property type="match status" value="1"/>
</dbReference>
<dbReference type="SUPFAM" id="SSF52540">
    <property type="entry name" value="P-loop containing nucleoside triphosphate hydrolases"/>
    <property type="match status" value="1"/>
</dbReference>
<dbReference type="RefSeq" id="WP_179663212.1">
    <property type="nucleotide sequence ID" value="NZ_JACCBG010000001.1"/>
</dbReference>
<dbReference type="PIRSF" id="PIRSF002849">
    <property type="entry name" value="AAA_ATPase_chaperone_MoxR_prd"/>
    <property type="match status" value="1"/>
</dbReference>
<dbReference type="EMBL" id="JACCBG010000001">
    <property type="protein sequence ID" value="NYD41467.1"/>
    <property type="molecule type" value="Genomic_DNA"/>
</dbReference>
<dbReference type="AlphaFoldDB" id="A0A7Y9JAA2"/>
<dbReference type="Proteomes" id="UP000535511">
    <property type="component" value="Unassembled WGS sequence"/>
</dbReference>
<dbReference type="GO" id="GO:0016887">
    <property type="term" value="F:ATP hydrolysis activity"/>
    <property type="evidence" value="ECO:0007669"/>
    <property type="project" value="InterPro"/>
</dbReference>
<keyword evidence="3" id="KW-0378">Hydrolase</keyword>
<dbReference type="PANTHER" id="PTHR42759">
    <property type="entry name" value="MOXR FAMILY PROTEIN"/>
    <property type="match status" value="1"/>
</dbReference>
<feature type="domain" description="ChlI/MoxR AAA lid" evidence="2">
    <location>
        <begin position="241"/>
        <end position="307"/>
    </location>
</feature>
<organism evidence="3 4">
    <name type="scientific">Nocardioides panaciterrulae</name>
    <dbReference type="NCBI Taxonomy" id="661492"/>
    <lineage>
        <taxon>Bacteria</taxon>
        <taxon>Bacillati</taxon>
        <taxon>Actinomycetota</taxon>
        <taxon>Actinomycetes</taxon>
        <taxon>Propionibacteriales</taxon>
        <taxon>Nocardioidaceae</taxon>
        <taxon>Nocardioides</taxon>
    </lineage>
</organism>
<dbReference type="Gene3D" id="1.10.8.80">
    <property type="entry name" value="Magnesium chelatase subunit I, C-Terminal domain"/>
    <property type="match status" value="1"/>
</dbReference>
<dbReference type="GO" id="GO:0005524">
    <property type="term" value="F:ATP binding"/>
    <property type="evidence" value="ECO:0007669"/>
    <property type="project" value="InterPro"/>
</dbReference>
<dbReference type="InterPro" id="IPR041628">
    <property type="entry name" value="ChlI/MoxR_AAA_lid"/>
</dbReference>
<evidence type="ECO:0000259" key="2">
    <source>
        <dbReference type="Pfam" id="PF17863"/>
    </source>
</evidence>
<sequence>MGSPSTGGADLDTLARVVGRVRSNIERVIEGKPDVVTSALVVMLAEGHLLLEDVPGVGKTMLSKALARSIDCTVRRIQFTPDLLPSDVTGVSVFNQNTREFEFRPGGVFANIVVGDEINRASPKTQSALLECMEERQVTVDSATYQLDAPFMVIATQNPIEMEGTYTLPEAQRDRFMARVSVGYPVEAAELAMLDTHTTSSPLDDLEPVTNAAEVRKMLGIVGSVYVSPAVQRYTVALTSATRRSEELTLGASPRATLHLVRAAKALAAIQGRDYVLPDDVRTLARPVLAHRLLPSVEAAMSGRSPTAILDGVLTGVPVPEGNRA</sequence>
<dbReference type="Pfam" id="PF07726">
    <property type="entry name" value="AAA_3"/>
    <property type="match status" value="1"/>
</dbReference>
<reference evidence="3 4" key="1">
    <citation type="submission" date="2020-07" db="EMBL/GenBank/DDBJ databases">
        <title>Sequencing the genomes of 1000 actinobacteria strains.</title>
        <authorList>
            <person name="Klenk H.-P."/>
        </authorList>
    </citation>
    <scope>NUCLEOTIDE SEQUENCE [LARGE SCALE GENOMIC DNA]</scope>
    <source>
        <strain evidence="3 4">DSM 21350</strain>
    </source>
</reference>
<proteinExistence type="predicted"/>
<comment type="caution">
    <text evidence="3">The sequence shown here is derived from an EMBL/GenBank/DDBJ whole genome shotgun (WGS) entry which is preliminary data.</text>
</comment>
<dbReference type="PANTHER" id="PTHR42759:SF5">
    <property type="entry name" value="METHANOL DEHYDROGENASE REGULATOR"/>
    <property type="match status" value="1"/>
</dbReference>
<accession>A0A7Y9JAA2</accession>
<keyword evidence="4" id="KW-1185">Reference proteome</keyword>
<dbReference type="CDD" id="cd00009">
    <property type="entry name" value="AAA"/>
    <property type="match status" value="1"/>
</dbReference>
<feature type="domain" description="ATPase AAA-3" evidence="1">
    <location>
        <begin position="48"/>
        <end position="177"/>
    </location>
</feature>
<evidence type="ECO:0000259" key="1">
    <source>
        <dbReference type="Pfam" id="PF07726"/>
    </source>
</evidence>
<protein>
    <submittedName>
        <fullName evidence="3">MoxR-like ATPase</fullName>
        <ecNumber evidence="3">3.6.3.-</ecNumber>
    </submittedName>
</protein>
<dbReference type="EC" id="3.6.3.-" evidence="3"/>
<dbReference type="InterPro" id="IPR011703">
    <property type="entry name" value="ATPase_AAA-3"/>
</dbReference>
<gene>
    <name evidence="3" type="ORF">BJZ21_001550</name>
</gene>
<name>A0A7Y9JAA2_9ACTN</name>
<dbReference type="InterPro" id="IPR050764">
    <property type="entry name" value="CbbQ/NirQ/NorQ/GpvN"/>
</dbReference>
<dbReference type="Pfam" id="PF17863">
    <property type="entry name" value="AAA_lid_2"/>
    <property type="match status" value="1"/>
</dbReference>
<dbReference type="InterPro" id="IPR027417">
    <property type="entry name" value="P-loop_NTPase"/>
</dbReference>
<evidence type="ECO:0000313" key="3">
    <source>
        <dbReference type="EMBL" id="NYD41467.1"/>
    </source>
</evidence>
<evidence type="ECO:0000313" key="4">
    <source>
        <dbReference type="Proteomes" id="UP000535511"/>
    </source>
</evidence>